<name>A0ABD6BZH1_9EURY</name>
<dbReference type="InterPro" id="IPR016071">
    <property type="entry name" value="Staphylococal_nuclease_OB-fold"/>
</dbReference>
<proteinExistence type="predicted"/>
<evidence type="ECO:0000256" key="4">
    <source>
        <dbReference type="SAM" id="MobiDB-lite"/>
    </source>
</evidence>
<sequence length="236" mass="25292">MNKTIAVLAVALFIGLAGCGGMAGNDERPSPSADAADETRGPDSGTEWVVTVTRVIDGDTIEVAFPNGETDTVRLLGVDTPETTRDSVTPEEFGIPDTAAGRDHLHTWGQRATRYATDTLANETVRIETDPDANRRGGFGRLLAYVYVDGENVNEQLLANGYARLYDTPFSMREALRETEREARAESAGLWGFEATNDSRPGSATFACEPISPGGRSGSPTEICTPAVRNNYNCLG</sequence>
<dbReference type="Proteomes" id="UP001597185">
    <property type="component" value="Unassembled WGS sequence"/>
</dbReference>
<dbReference type="PROSITE" id="PS50830">
    <property type="entry name" value="TNASE_3"/>
    <property type="match status" value="1"/>
</dbReference>
<protein>
    <submittedName>
        <fullName evidence="6">Thermonuclease family protein</fullName>
    </submittedName>
</protein>
<keyword evidence="7" id="KW-1185">Reference proteome</keyword>
<organism evidence="6 7">
    <name type="scientific">Halorubrum laminariae</name>
    <dbReference type="NCBI Taxonomy" id="1433523"/>
    <lineage>
        <taxon>Archaea</taxon>
        <taxon>Methanobacteriati</taxon>
        <taxon>Methanobacteriota</taxon>
        <taxon>Stenosarchaea group</taxon>
        <taxon>Halobacteria</taxon>
        <taxon>Halobacteriales</taxon>
        <taxon>Haloferacaceae</taxon>
        <taxon>Halorubrum</taxon>
    </lineage>
</organism>
<dbReference type="EMBL" id="JBHUDB010000001">
    <property type="protein sequence ID" value="MFD1570002.1"/>
    <property type="molecule type" value="Genomic_DNA"/>
</dbReference>
<evidence type="ECO:0000313" key="7">
    <source>
        <dbReference type="Proteomes" id="UP001597185"/>
    </source>
</evidence>
<dbReference type="GO" id="GO:0016787">
    <property type="term" value="F:hydrolase activity"/>
    <property type="evidence" value="ECO:0007669"/>
    <property type="project" value="UniProtKB-KW"/>
</dbReference>
<gene>
    <name evidence="6" type="ORF">ACFR9T_05295</name>
</gene>
<evidence type="ECO:0000256" key="2">
    <source>
        <dbReference type="ARBA" id="ARBA00022759"/>
    </source>
</evidence>
<feature type="region of interest" description="Disordered" evidence="4">
    <location>
        <begin position="25"/>
        <end position="45"/>
    </location>
</feature>
<dbReference type="PROSITE" id="PS51257">
    <property type="entry name" value="PROKAR_LIPOPROTEIN"/>
    <property type="match status" value="1"/>
</dbReference>
<evidence type="ECO:0000259" key="5">
    <source>
        <dbReference type="PROSITE" id="PS50830"/>
    </source>
</evidence>
<comment type="caution">
    <text evidence="6">The sequence shown here is derived from an EMBL/GenBank/DDBJ whole genome shotgun (WGS) entry which is preliminary data.</text>
</comment>
<reference evidence="6 7" key="1">
    <citation type="journal article" date="2019" name="Int. J. Syst. Evol. Microbiol.">
        <title>The Global Catalogue of Microorganisms (GCM) 10K type strain sequencing project: providing services to taxonomists for standard genome sequencing and annotation.</title>
        <authorList>
            <consortium name="The Broad Institute Genomics Platform"/>
            <consortium name="The Broad Institute Genome Sequencing Center for Infectious Disease"/>
            <person name="Wu L."/>
            <person name="Ma J."/>
        </authorList>
    </citation>
    <scope>NUCLEOTIDE SEQUENCE [LARGE SCALE GENOMIC DNA]</scope>
    <source>
        <strain evidence="6 7">CGMCC 1.12689</strain>
    </source>
</reference>
<keyword evidence="2" id="KW-0255">Endonuclease</keyword>
<keyword evidence="1" id="KW-0540">Nuclease</keyword>
<keyword evidence="3" id="KW-0378">Hydrolase</keyword>
<dbReference type="InterPro" id="IPR035437">
    <property type="entry name" value="SNase_OB-fold_sf"/>
</dbReference>
<dbReference type="PROSITE" id="PS01123">
    <property type="entry name" value="TNASE_1"/>
    <property type="match status" value="1"/>
</dbReference>
<dbReference type="InterPro" id="IPR002071">
    <property type="entry name" value="Thermonucl_AS"/>
</dbReference>
<dbReference type="SUPFAM" id="SSF50199">
    <property type="entry name" value="Staphylococcal nuclease"/>
    <property type="match status" value="1"/>
</dbReference>
<evidence type="ECO:0000256" key="1">
    <source>
        <dbReference type="ARBA" id="ARBA00022722"/>
    </source>
</evidence>
<evidence type="ECO:0000313" key="6">
    <source>
        <dbReference type="EMBL" id="MFD1570002.1"/>
    </source>
</evidence>
<dbReference type="SMART" id="SM00318">
    <property type="entry name" value="SNc"/>
    <property type="match status" value="1"/>
</dbReference>
<accession>A0ABD6BZH1</accession>
<dbReference type="PANTHER" id="PTHR12302:SF3">
    <property type="entry name" value="SERINE_THREONINE-PROTEIN KINASE 31"/>
    <property type="match status" value="1"/>
</dbReference>
<dbReference type="CDD" id="cd00175">
    <property type="entry name" value="SNc"/>
    <property type="match status" value="1"/>
</dbReference>
<dbReference type="PANTHER" id="PTHR12302">
    <property type="entry name" value="EBNA2 BINDING PROTEIN P100"/>
    <property type="match status" value="1"/>
</dbReference>
<evidence type="ECO:0000256" key="3">
    <source>
        <dbReference type="ARBA" id="ARBA00022801"/>
    </source>
</evidence>
<dbReference type="Pfam" id="PF00565">
    <property type="entry name" value="SNase"/>
    <property type="match status" value="1"/>
</dbReference>
<dbReference type="Gene3D" id="2.40.50.90">
    <property type="match status" value="1"/>
</dbReference>
<feature type="domain" description="TNase-like" evidence="5">
    <location>
        <begin position="46"/>
        <end position="193"/>
    </location>
</feature>
<dbReference type="GO" id="GO:0004519">
    <property type="term" value="F:endonuclease activity"/>
    <property type="evidence" value="ECO:0007669"/>
    <property type="project" value="UniProtKB-KW"/>
</dbReference>
<dbReference type="RefSeq" id="WP_256416708.1">
    <property type="nucleotide sequence ID" value="NZ_JANHDL010000001.1"/>
</dbReference>
<dbReference type="AlphaFoldDB" id="A0ABD6BZH1"/>